<dbReference type="Pfam" id="PF25967">
    <property type="entry name" value="RND-MFP_C"/>
    <property type="match status" value="1"/>
</dbReference>
<dbReference type="PANTHER" id="PTHR30469:SF33">
    <property type="entry name" value="SLR1207 PROTEIN"/>
    <property type="match status" value="1"/>
</dbReference>
<dbReference type="NCBIfam" id="TIGR01730">
    <property type="entry name" value="RND_mfp"/>
    <property type="match status" value="1"/>
</dbReference>
<reference evidence="6 7" key="1">
    <citation type="submission" date="2016-03" db="EMBL/GenBank/DDBJ databases">
        <authorList>
            <person name="Sant'Anna F.H."/>
            <person name="Ambrosini A."/>
            <person name="Souza R."/>
            <person name="Bach E."/>
            <person name="Fernandes G."/>
            <person name="Balsanelli E."/>
            <person name="Baura V.A."/>
            <person name="Souza E.M."/>
            <person name="Passaglia L."/>
        </authorList>
    </citation>
    <scope>NUCLEOTIDE SEQUENCE [LARGE SCALE GENOMIC DNA]</scope>
    <source>
        <strain evidence="6 7">P26E</strain>
    </source>
</reference>
<evidence type="ECO:0000259" key="4">
    <source>
        <dbReference type="Pfam" id="PF25967"/>
    </source>
</evidence>
<keyword evidence="3" id="KW-1133">Transmembrane helix</keyword>
<gene>
    <name evidence="6" type="ORF">A3844_00650</name>
</gene>
<dbReference type="InterPro" id="IPR058627">
    <property type="entry name" value="MdtA-like_C"/>
</dbReference>
<evidence type="ECO:0000259" key="5">
    <source>
        <dbReference type="Pfam" id="PF25990"/>
    </source>
</evidence>
<feature type="domain" description="YknX-like beta-barrel" evidence="5">
    <location>
        <begin position="227"/>
        <end position="298"/>
    </location>
</feature>
<dbReference type="RefSeq" id="WP_074083495.1">
    <property type="nucleotide sequence ID" value="NZ_LVWI01000001.1"/>
</dbReference>
<keyword evidence="3" id="KW-0472">Membrane</keyword>
<accession>A0ABX3ETW7</accession>
<protein>
    <submittedName>
        <fullName evidence="6">Efflux transporter periplasmic adaptor subunit</fullName>
    </submittedName>
</protein>
<comment type="similarity">
    <text evidence="1">Belongs to the membrane fusion protein (MFP) (TC 8.A.1) family.</text>
</comment>
<feature type="domain" description="Multidrug resistance protein MdtA-like C-terminal permuted SH3" evidence="4">
    <location>
        <begin position="322"/>
        <end position="366"/>
    </location>
</feature>
<organism evidence="6 7">
    <name type="scientific">Paenibacillus helianthi</name>
    <dbReference type="NCBI Taxonomy" id="1349432"/>
    <lineage>
        <taxon>Bacteria</taxon>
        <taxon>Bacillati</taxon>
        <taxon>Bacillota</taxon>
        <taxon>Bacilli</taxon>
        <taxon>Bacillales</taxon>
        <taxon>Paenibacillaceae</taxon>
        <taxon>Paenibacillus</taxon>
    </lineage>
</organism>
<evidence type="ECO:0000256" key="3">
    <source>
        <dbReference type="SAM" id="Phobius"/>
    </source>
</evidence>
<keyword evidence="3" id="KW-0812">Transmembrane</keyword>
<dbReference type="SUPFAM" id="SSF111369">
    <property type="entry name" value="HlyD-like secretion proteins"/>
    <property type="match status" value="1"/>
</dbReference>
<keyword evidence="2" id="KW-0175">Coiled coil</keyword>
<dbReference type="Gene3D" id="2.40.50.100">
    <property type="match status" value="1"/>
</dbReference>
<evidence type="ECO:0000256" key="1">
    <source>
        <dbReference type="ARBA" id="ARBA00009477"/>
    </source>
</evidence>
<dbReference type="Pfam" id="PF25990">
    <property type="entry name" value="Beta-barrel_YknX"/>
    <property type="match status" value="1"/>
</dbReference>
<dbReference type="Proteomes" id="UP000186058">
    <property type="component" value="Unassembled WGS sequence"/>
</dbReference>
<name>A0ABX3ETW7_9BACL</name>
<dbReference type="InterPro" id="IPR058636">
    <property type="entry name" value="Beta-barrel_YknX"/>
</dbReference>
<dbReference type="Gene3D" id="2.40.420.20">
    <property type="match status" value="1"/>
</dbReference>
<feature type="coiled-coil region" evidence="2">
    <location>
        <begin position="143"/>
        <end position="174"/>
    </location>
</feature>
<keyword evidence="7" id="KW-1185">Reference proteome</keyword>
<evidence type="ECO:0000313" key="7">
    <source>
        <dbReference type="Proteomes" id="UP000186058"/>
    </source>
</evidence>
<dbReference type="InterPro" id="IPR006143">
    <property type="entry name" value="RND_pump_MFP"/>
</dbReference>
<feature type="transmembrane region" description="Helical" evidence="3">
    <location>
        <begin position="9"/>
        <end position="26"/>
    </location>
</feature>
<comment type="caution">
    <text evidence="6">The sequence shown here is derived from an EMBL/GenBank/DDBJ whole genome shotgun (WGS) entry which is preliminary data.</text>
</comment>
<evidence type="ECO:0000313" key="6">
    <source>
        <dbReference type="EMBL" id="OKP91670.1"/>
    </source>
</evidence>
<sequence length="367" mass="40387">MKRIFKRTLKWVIILGIIAAAGYILYSKVLKKEPEVVMEPPQVISFPVTQEPMTSTVQVKGKSKYQEETLVYAPFASKVTAWKVENGGQVKKGDVLFTLDQSTLKNEIATTEATIHKAKLEGELNTFVSQQDEDAAVPAGTEAERLKALAAQETARLNDELNQVNADIQEKELTDKRAKLNSAVYHAPATGIFLYDSSSETGERPQMVTDNQYIGKIVDLSKLEFIALVGEQDIFRIKPGMKVQVKMTAMKDLILKGVVKKVSKFATTTTGQNTAGQVPQFEVVISLQPDEHLIGGLSLSGDIETLRKDKTTVVSSIAVIHEGNQAFVMLDKGKGQYERKEIKIGMETSEKTEVLSGLKPGDTVVLQ</sequence>
<dbReference type="Gene3D" id="2.40.30.170">
    <property type="match status" value="1"/>
</dbReference>
<evidence type="ECO:0000256" key="2">
    <source>
        <dbReference type="SAM" id="Coils"/>
    </source>
</evidence>
<dbReference type="PANTHER" id="PTHR30469">
    <property type="entry name" value="MULTIDRUG RESISTANCE PROTEIN MDTA"/>
    <property type="match status" value="1"/>
</dbReference>
<proteinExistence type="inferred from homology"/>
<dbReference type="EMBL" id="LVWI01000001">
    <property type="protein sequence ID" value="OKP91670.1"/>
    <property type="molecule type" value="Genomic_DNA"/>
</dbReference>